<dbReference type="Pfam" id="PF13700">
    <property type="entry name" value="DUF4158"/>
    <property type="match status" value="1"/>
</dbReference>
<dbReference type="InterPro" id="IPR002513">
    <property type="entry name" value="Tn3_Tnp_DDE_dom"/>
</dbReference>
<dbReference type="Pfam" id="PF01526">
    <property type="entry name" value="DDE_Tnp_Tn3"/>
    <property type="match status" value="1"/>
</dbReference>
<keyword evidence="2" id="KW-0815">Transposition</keyword>
<protein>
    <submittedName>
        <fullName evidence="8">Tn3 family transposase</fullName>
    </submittedName>
</protein>
<dbReference type="InterPro" id="IPR047653">
    <property type="entry name" value="Tn3-like_transpos"/>
</dbReference>
<comment type="caution">
    <text evidence="8">The sequence shown here is derived from an EMBL/GenBank/DDBJ whole genome shotgun (WGS) entry which is preliminary data.</text>
</comment>
<reference evidence="8 9" key="1">
    <citation type="submission" date="2024-06" db="EMBL/GenBank/DDBJ databases">
        <authorList>
            <person name="Li Z."/>
            <person name="Jiang Y."/>
        </authorList>
    </citation>
    <scope>NUCLEOTIDE SEQUENCE [LARGE SCALE GENOMIC DNA]</scope>
    <source>
        <strain evidence="8 9">HSW-8</strain>
    </source>
</reference>
<evidence type="ECO:0000256" key="5">
    <source>
        <dbReference type="SAM" id="MobiDB-lite"/>
    </source>
</evidence>
<evidence type="ECO:0000313" key="9">
    <source>
        <dbReference type="Proteomes" id="UP001465331"/>
    </source>
</evidence>
<feature type="domain" description="DUF4158" evidence="7">
    <location>
        <begin position="13"/>
        <end position="171"/>
    </location>
</feature>
<accession>A0ABV2A9Z4</accession>
<gene>
    <name evidence="8" type="ORF">ABSH63_06705</name>
</gene>
<feature type="region of interest" description="Disordered" evidence="5">
    <location>
        <begin position="902"/>
        <end position="922"/>
    </location>
</feature>
<evidence type="ECO:0000256" key="1">
    <source>
        <dbReference type="ARBA" id="ARBA00009402"/>
    </source>
</evidence>
<name>A0ABV2A9Z4_9GAMM</name>
<comment type="similarity">
    <text evidence="1">Belongs to the transposase 7 family.</text>
</comment>
<dbReference type="InterPro" id="IPR025296">
    <property type="entry name" value="DUF4158"/>
</dbReference>
<keyword evidence="9" id="KW-1185">Reference proteome</keyword>
<feature type="compositionally biased region" description="Basic and acidic residues" evidence="5">
    <location>
        <begin position="908"/>
        <end position="922"/>
    </location>
</feature>
<evidence type="ECO:0000256" key="4">
    <source>
        <dbReference type="ARBA" id="ARBA00023172"/>
    </source>
</evidence>
<dbReference type="Proteomes" id="UP001465331">
    <property type="component" value="Unassembled WGS sequence"/>
</dbReference>
<dbReference type="RefSeq" id="WP_352888496.1">
    <property type="nucleotide sequence ID" value="NZ_JBEPIJ010000005.1"/>
</dbReference>
<keyword evidence="3" id="KW-0238">DNA-binding</keyword>
<evidence type="ECO:0000256" key="3">
    <source>
        <dbReference type="ARBA" id="ARBA00023125"/>
    </source>
</evidence>
<keyword evidence="4" id="KW-0233">DNA recombination</keyword>
<feature type="non-terminal residue" evidence="8">
    <location>
        <position position="922"/>
    </location>
</feature>
<dbReference type="NCBIfam" id="NF033527">
    <property type="entry name" value="transpos_Tn3"/>
    <property type="match status" value="1"/>
</dbReference>
<evidence type="ECO:0000313" key="8">
    <source>
        <dbReference type="EMBL" id="MES0873691.1"/>
    </source>
</evidence>
<proteinExistence type="inferred from homology"/>
<evidence type="ECO:0000256" key="2">
    <source>
        <dbReference type="ARBA" id="ARBA00022578"/>
    </source>
</evidence>
<sequence>MGQWSERFLGISHIPGDLSAFELGEFFHLSNADVVAIKKAFRTRFRVAAGIQLGFIRMSGGTLTSFRTIPRELVKFIADQLGEAPPAVTSFRALYNTRERTRIEHQVWAVEYLNLKSHTDRQERMLLAAMRDASRGIGNVDRLVTMAGQWLHDRNLLIPSHSTLRDICVRASNDTEQEIYVAICKEVPEERRQSWIDAVFSHRKNGKTHLQWLQQAPRRRSQKNLKVMFEKVEYLKELGVAELKLESIPIERLRDFALSMQHRSPSQFKRLAPVTQALLLVSFLKVTLYQATDTIIQLSGKMTSDVVSSATQKVKKSEAKTLLTYRQALSSIFEFNNDDSMSAEELRKKIREIQNMFGATLFPSLASAVRAQLTESNPKVRPLLRSLSTLKVEGVGNERAVEGLRILRGLYDKETTELPAGKFNCSKQWQALVDDDDRKRAMRAFEVATLVELRKAFRRGSAWVDHSDTYRDRDNLLISSEKWEKQKARHYNQLRLSRDPDEFLGPMIEEARLGLKAVAEAEAAGEIHIRERDIGLDALEAEPVPPEIAAVNSLLEEEIGKIQLPELMLDVDSKTHFSTELAGRRPRTDLDVLKPYGGLLGLGTDITAIGVALMIPELSVGDISSWMKELEHDAAIERANKVVLEFIRSLPITKLWGDGKSASADMMALAASHHLWCQRKDPRTKVPAIGMYSHVHDQSPIIHNMPIVLGERQAGAAIEGVLRQTEIELERLGVDTHGYTDFAMAVARALGFDLCPRLRNLRERRLIVPKDMDVPENIKIVVDRTLNLDVVRDQWDEFVRVVASISNGTVSAVTALQRFGSVAQGDPIYNAGRTLGRLCRTNYLSIFFTDPLFRREIYRVLNRGESVHTLQHAIHLNSIRHRKLPRRGDNLKVELSGIVQPGGSDEEVAFHRNPDRCDPEAR</sequence>
<evidence type="ECO:0000259" key="7">
    <source>
        <dbReference type="Pfam" id="PF13700"/>
    </source>
</evidence>
<dbReference type="EMBL" id="JBEPIJ010000005">
    <property type="protein sequence ID" value="MES0873691.1"/>
    <property type="molecule type" value="Genomic_DNA"/>
</dbReference>
<organism evidence="8 9">
    <name type="scientific">Sinimarinibacterium thermocellulolyticum</name>
    <dbReference type="NCBI Taxonomy" id="3170016"/>
    <lineage>
        <taxon>Bacteria</taxon>
        <taxon>Pseudomonadati</taxon>
        <taxon>Pseudomonadota</taxon>
        <taxon>Gammaproteobacteria</taxon>
        <taxon>Nevskiales</taxon>
        <taxon>Nevskiaceae</taxon>
        <taxon>Sinimarinibacterium</taxon>
    </lineage>
</organism>
<evidence type="ECO:0000259" key="6">
    <source>
        <dbReference type="Pfam" id="PF01526"/>
    </source>
</evidence>
<feature type="domain" description="Tn3 transposase DDE" evidence="6">
    <location>
        <begin position="566"/>
        <end position="878"/>
    </location>
</feature>